<organism evidence="2 3">
    <name type="scientific">Acrasis kona</name>
    <dbReference type="NCBI Taxonomy" id="1008807"/>
    <lineage>
        <taxon>Eukaryota</taxon>
        <taxon>Discoba</taxon>
        <taxon>Heterolobosea</taxon>
        <taxon>Tetramitia</taxon>
        <taxon>Eutetramitia</taxon>
        <taxon>Acrasidae</taxon>
        <taxon>Acrasis</taxon>
    </lineage>
</organism>
<evidence type="ECO:0000256" key="1">
    <source>
        <dbReference type="SAM" id="Phobius"/>
    </source>
</evidence>
<keyword evidence="1" id="KW-0472">Membrane</keyword>
<keyword evidence="3" id="KW-1185">Reference proteome</keyword>
<feature type="transmembrane region" description="Helical" evidence="1">
    <location>
        <begin position="83"/>
        <end position="101"/>
    </location>
</feature>
<reference evidence="2 3" key="1">
    <citation type="submission" date="2024-03" db="EMBL/GenBank/DDBJ databases">
        <title>The Acrasis kona genome and developmental transcriptomes reveal deep origins of eukaryotic multicellular pathways.</title>
        <authorList>
            <person name="Sheikh S."/>
            <person name="Fu C.-J."/>
            <person name="Brown M.W."/>
            <person name="Baldauf S.L."/>
        </authorList>
    </citation>
    <scope>NUCLEOTIDE SEQUENCE [LARGE SCALE GENOMIC DNA]</scope>
    <source>
        <strain evidence="2 3">ATCC MYA-3509</strain>
    </source>
</reference>
<name>A0AAW2YIB7_9EUKA</name>
<evidence type="ECO:0000313" key="3">
    <source>
        <dbReference type="Proteomes" id="UP001431209"/>
    </source>
</evidence>
<dbReference type="EMBL" id="JAOPGA020000127">
    <property type="protein sequence ID" value="KAL0476997.1"/>
    <property type="molecule type" value="Genomic_DNA"/>
</dbReference>
<comment type="caution">
    <text evidence="2">The sequence shown here is derived from an EMBL/GenBank/DDBJ whole genome shotgun (WGS) entry which is preliminary data.</text>
</comment>
<keyword evidence="1" id="KW-0812">Transmembrane</keyword>
<proteinExistence type="predicted"/>
<protein>
    <submittedName>
        <fullName evidence="2">Uncharacterized protein</fullName>
    </submittedName>
</protein>
<dbReference type="AlphaFoldDB" id="A0AAW2YIB7"/>
<keyword evidence="1" id="KW-1133">Transmembrane helix</keyword>
<gene>
    <name evidence="2" type="ORF">AKO1_006359</name>
</gene>
<sequence length="160" mass="17603">MTEQVKNQADLAKKQVEDVFADLKNLIGNVATNKTLREDELRVVNVGLLLTFFVLSLVAPGIIRMFFGGWGINEESSVRIIHEFIRVAGVAAAVLAMFLYLGKRWIAAGKDILRIMTISHGFFAVLSLLFVFGGGGFSWLMIAGLTGFLSFLHAKEAKLL</sequence>
<feature type="transmembrane region" description="Helical" evidence="1">
    <location>
        <begin position="43"/>
        <end position="63"/>
    </location>
</feature>
<evidence type="ECO:0000313" key="2">
    <source>
        <dbReference type="EMBL" id="KAL0476997.1"/>
    </source>
</evidence>
<dbReference type="Proteomes" id="UP001431209">
    <property type="component" value="Unassembled WGS sequence"/>
</dbReference>
<accession>A0AAW2YIB7</accession>